<organism evidence="1 2">
    <name type="scientific">Marinifilum flexuosum</name>
    <dbReference type="NCBI Taxonomy" id="1117708"/>
    <lineage>
        <taxon>Bacteria</taxon>
        <taxon>Pseudomonadati</taxon>
        <taxon>Bacteroidota</taxon>
        <taxon>Bacteroidia</taxon>
        <taxon>Marinilabiliales</taxon>
        <taxon>Marinifilaceae</taxon>
    </lineage>
</organism>
<comment type="caution">
    <text evidence="1">The sequence shown here is derived from an EMBL/GenBank/DDBJ whole genome shotgun (WGS) entry which is preliminary data.</text>
</comment>
<dbReference type="AlphaFoldDB" id="A0A419X862"/>
<reference evidence="1 2" key="1">
    <citation type="submission" date="2018-09" db="EMBL/GenBank/DDBJ databases">
        <title>Genomic Encyclopedia of Archaeal and Bacterial Type Strains, Phase II (KMG-II): from individual species to whole genera.</title>
        <authorList>
            <person name="Goeker M."/>
        </authorList>
    </citation>
    <scope>NUCLEOTIDE SEQUENCE [LARGE SCALE GENOMIC DNA]</scope>
    <source>
        <strain evidence="1 2">DSM 21950</strain>
    </source>
</reference>
<evidence type="ECO:0000313" key="1">
    <source>
        <dbReference type="EMBL" id="RKE03892.1"/>
    </source>
</evidence>
<proteinExistence type="predicted"/>
<name>A0A419X862_9BACT</name>
<gene>
    <name evidence="1" type="ORF">BXY64_0903</name>
</gene>
<dbReference type="Proteomes" id="UP000284531">
    <property type="component" value="Unassembled WGS sequence"/>
</dbReference>
<accession>A0A419X862</accession>
<protein>
    <submittedName>
        <fullName evidence="1">Uncharacterized protein</fullName>
    </submittedName>
</protein>
<dbReference type="OrthoDB" id="961886at2"/>
<dbReference type="RefSeq" id="WP_120238719.1">
    <property type="nucleotide sequence ID" value="NZ_RAPQ01000008.1"/>
</dbReference>
<sequence>MREICVPIPFTDDEQVAEVEVKFANRKISVQYRLESFVWDVSEDPDFNPEDGITEDLMKIYKLKKLIAEYDSSWELIQIFTPAENSKYIQVLFRKK</sequence>
<evidence type="ECO:0000313" key="2">
    <source>
        <dbReference type="Proteomes" id="UP000284531"/>
    </source>
</evidence>
<keyword evidence="2" id="KW-1185">Reference proteome</keyword>
<dbReference type="EMBL" id="RAPQ01000008">
    <property type="protein sequence ID" value="RKE03892.1"/>
    <property type="molecule type" value="Genomic_DNA"/>
</dbReference>